<dbReference type="SMART" id="SM00906">
    <property type="entry name" value="Fungal_trans"/>
    <property type="match status" value="1"/>
</dbReference>
<dbReference type="RefSeq" id="XP_066068211.1">
    <property type="nucleotide sequence ID" value="XM_066212114.1"/>
</dbReference>
<comment type="subcellular location">
    <subcellularLocation>
        <location evidence="1">Nucleus</location>
    </subcellularLocation>
</comment>
<dbReference type="PANTHER" id="PTHR47338">
    <property type="entry name" value="ZN(II)2CYS6 TRANSCRIPTION FACTOR (EUROFUNG)-RELATED"/>
    <property type="match status" value="1"/>
</dbReference>
<evidence type="ECO:0000313" key="8">
    <source>
        <dbReference type="EMBL" id="WVN87511.1"/>
    </source>
</evidence>
<keyword evidence="2" id="KW-0479">Metal-binding</keyword>
<feature type="compositionally biased region" description="Polar residues" evidence="6">
    <location>
        <begin position="104"/>
        <end position="116"/>
    </location>
</feature>
<reference evidence="8" key="2">
    <citation type="journal article" date="2022" name="Elife">
        <title>Obligate sexual reproduction of a homothallic fungus closely related to the Cryptococcus pathogenic species complex.</title>
        <authorList>
            <person name="Passer A.R."/>
            <person name="Clancey S.A."/>
            <person name="Shea T."/>
            <person name="David-Palma M."/>
            <person name="Averette A.F."/>
            <person name="Boekhout T."/>
            <person name="Porcel B.M."/>
            <person name="Nowrousian M."/>
            <person name="Cuomo C.A."/>
            <person name="Sun S."/>
            <person name="Heitman J."/>
            <person name="Coelho M.A."/>
        </authorList>
    </citation>
    <scope>NUCLEOTIDE SEQUENCE</scope>
    <source>
        <strain evidence="8">CBS 7841</strain>
    </source>
</reference>
<feature type="compositionally biased region" description="Polar residues" evidence="6">
    <location>
        <begin position="128"/>
        <end position="141"/>
    </location>
</feature>
<feature type="domain" description="Zn(2)-C6 fungal-type" evidence="7">
    <location>
        <begin position="16"/>
        <end position="46"/>
    </location>
</feature>
<dbReference type="SUPFAM" id="SSF57701">
    <property type="entry name" value="Zn2/Cys6 DNA-binding domain"/>
    <property type="match status" value="1"/>
</dbReference>
<dbReference type="GO" id="GO:0003677">
    <property type="term" value="F:DNA binding"/>
    <property type="evidence" value="ECO:0007669"/>
    <property type="project" value="InterPro"/>
</dbReference>
<keyword evidence="5" id="KW-0539">Nucleus</keyword>
<dbReference type="CDD" id="cd00067">
    <property type="entry name" value="GAL4"/>
    <property type="match status" value="1"/>
</dbReference>
<dbReference type="EMBL" id="CP143786">
    <property type="protein sequence ID" value="WVN87511.1"/>
    <property type="molecule type" value="Genomic_DNA"/>
</dbReference>
<evidence type="ECO:0000256" key="4">
    <source>
        <dbReference type="ARBA" id="ARBA00023163"/>
    </source>
</evidence>
<dbReference type="Pfam" id="PF04082">
    <property type="entry name" value="Fungal_trans"/>
    <property type="match status" value="1"/>
</dbReference>
<dbReference type="InterPro" id="IPR050815">
    <property type="entry name" value="TF_fung"/>
</dbReference>
<gene>
    <name evidence="8" type="ORF">L203_102693</name>
</gene>
<dbReference type="PROSITE" id="PS00463">
    <property type="entry name" value="ZN2_CY6_FUNGAL_1"/>
    <property type="match status" value="1"/>
</dbReference>
<dbReference type="Gene3D" id="4.10.240.10">
    <property type="entry name" value="Zn(2)-C6 fungal-type DNA-binding domain"/>
    <property type="match status" value="1"/>
</dbReference>
<evidence type="ECO:0000256" key="5">
    <source>
        <dbReference type="ARBA" id="ARBA00023242"/>
    </source>
</evidence>
<reference evidence="8" key="3">
    <citation type="submission" date="2024-01" db="EMBL/GenBank/DDBJ databases">
        <authorList>
            <person name="Coelho M.A."/>
            <person name="David-Palma M."/>
            <person name="Shea T."/>
            <person name="Sun S."/>
            <person name="Cuomo C.A."/>
            <person name="Heitman J."/>
        </authorList>
    </citation>
    <scope>NUCLEOTIDE SEQUENCE</scope>
    <source>
        <strain evidence="8">CBS 7841</strain>
    </source>
</reference>
<feature type="region of interest" description="Disordered" evidence="6">
    <location>
        <begin position="90"/>
        <end position="141"/>
    </location>
</feature>
<dbReference type="PANTHER" id="PTHR47338:SF29">
    <property type="entry name" value="ZN(2)-C6 FUNGAL-TYPE DOMAIN-CONTAINING PROTEIN"/>
    <property type="match status" value="1"/>
</dbReference>
<dbReference type="Pfam" id="PF00172">
    <property type="entry name" value="Zn_clus"/>
    <property type="match status" value="1"/>
</dbReference>
<dbReference type="GO" id="GO:0006351">
    <property type="term" value="P:DNA-templated transcription"/>
    <property type="evidence" value="ECO:0007669"/>
    <property type="project" value="InterPro"/>
</dbReference>
<dbReference type="CDD" id="cd12148">
    <property type="entry name" value="fungal_TF_MHR"/>
    <property type="match status" value="1"/>
</dbReference>
<evidence type="ECO:0000256" key="6">
    <source>
        <dbReference type="SAM" id="MobiDB-lite"/>
    </source>
</evidence>
<dbReference type="GO" id="GO:0005634">
    <property type="term" value="C:nucleus"/>
    <property type="evidence" value="ECO:0007669"/>
    <property type="project" value="UniProtKB-SubCell"/>
</dbReference>
<dbReference type="InterPro" id="IPR007219">
    <property type="entry name" value="XnlR_reg_dom"/>
</dbReference>
<dbReference type="InterPro" id="IPR036864">
    <property type="entry name" value="Zn2-C6_fun-type_DNA-bd_sf"/>
</dbReference>
<evidence type="ECO:0000256" key="3">
    <source>
        <dbReference type="ARBA" id="ARBA00023015"/>
    </source>
</evidence>
<evidence type="ECO:0000256" key="1">
    <source>
        <dbReference type="ARBA" id="ARBA00004123"/>
    </source>
</evidence>
<evidence type="ECO:0000256" key="2">
    <source>
        <dbReference type="ARBA" id="ARBA00022723"/>
    </source>
</evidence>
<keyword evidence="4" id="KW-0804">Transcription</keyword>
<organism evidence="8 9">
    <name type="scientific">Cryptococcus depauperatus CBS 7841</name>
    <dbReference type="NCBI Taxonomy" id="1295531"/>
    <lineage>
        <taxon>Eukaryota</taxon>
        <taxon>Fungi</taxon>
        <taxon>Dikarya</taxon>
        <taxon>Basidiomycota</taxon>
        <taxon>Agaricomycotina</taxon>
        <taxon>Tremellomycetes</taxon>
        <taxon>Tremellales</taxon>
        <taxon>Cryptococcaceae</taxon>
        <taxon>Cryptococcus</taxon>
    </lineage>
</organism>
<dbReference type="PROSITE" id="PS50048">
    <property type="entry name" value="ZN2_CY6_FUNGAL_2"/>
    <property type="match status" value="1"/>
</dbReference>
<feature type="region of interest" description="Disordered" evidence="6">
    <location>
        <begin position="623"/>
        <end position="672"/>
    </location>
</feature>
<reference evidence="8" key="1">
    <citation type="submission" date="2016-06" db="EMBL/GenBank/DDBJ databases">
        <authorList>
            <person name="Cuomo C."/>
            <person name="Litvintseva A."/>
            <person name="Heitman J."/>
            <person name="Chen Y."/>
            <person name="Sun S."/>
            <person name="Springer D."/>
            <person name="Dromer F."/>
            <person name="Young S."/>
            <person name="Zeng Q."/>
            <person name="Chapman S."/>
            <person name="Gujja S."/>
            <person name="Saif S."/>
            <person name="Birren B."/>
        </authorList>
    </citation>
    <scope>NUCLEOTIDE SEQUENCE</scope>
    <source>
        <strain evidence="8">CBS 7841</strain>
    </source>
</reference>
<dbReference type="GeneID" id="91086904"/>
<keyword evidence="3" id="KW-0805">Transcription regulation</keyword>
<feature type="compositionally biased region" description="Polar residues" evidence="6">
    <location>
        <begin position="647"/>
        <end position="661"/>
    </location>
</feature>
<accession>A0AAJ8M1C2</accession>
<proteinExistence type="predicted"/>
<dbReference type="Proteomes" id="UP000094043">
    <property type="component" value="Chromosome 3"/>
</dbReference>
<sequence length="856" mass="94914">MPREDLHATPLKRGNACLYCRKRRIRCSAAKPTCQRCLKAGKECVYDEKKPIGRVQQLEEKVAQLEGLLKNNLNEAGQAGRVGDGILPVPGPLLHHSSDDSIPGPSQLSNYNFSKAESSEPDLYGGSHSPQTSAGNGPDSTFANLKGFTFGGLGIMPTPSAGPQEPAFDFGTLDPVLMGLVSSFQATSGINEPIPQRSSPIGTQAPASIPPTTTVFPAQYTSNVATNPSSGDSSAYSGADSTLFGISPRSSYNYTTQPLFHTPSFSLTKQLTESQTYFEDVGKMSDGKKPSSSRHDLSGLAQAESNVNEDMAALLKAAEELKPEHWEQGSIRDAGAEMGQKRFPLVGGWFDAEDLPKIARDHLLDIFFSGTRLLGHNFHIPRFMASLTLSPSKRPHPCLLYSMYTMASSISTSPQIHQLESHFYKIATRQADEAISKIDRLLDATRACTILSAYNYSRANYHQGWMMAGQAARLAISCGLHQIRSSVWKPNLVPEAAAEMARLIRAQSYVLPPSKDAVEHGERIWAFWSLYITDRCGSISTQWTPAITDDVITTPFPRPLQEYELGLVTEADDISIASIQTPSYLIRSRPFQYDYADILSFQIRAIAILERSSKLMYVSPEPGWDAELDRSRSKSTGTPEDGHDLSFNHTPLTGTSTNGADESSYRKGKGWTKTAKVRTPKAYQQVKQSLLMIEDDLPEKWRTNWLEWDGKVQEWHFCGARKDVVTLHFMLGCAWMFLEDVYTFNAENTAAVNVAKRLTVTARYLQSQSVHADLDVFTVMMWSFISKILIRDMKRLQNLGDKDGAAAIEIDVEMIVQALREFGRYNTVGQSQAMIAEKYRQSAWNDITFLKNNDDD</sequence>
<dbReference type="GO" id="GO:0008270">
    <property type="term" value="F:zinc ion binding"/>
    <property type="evidence" value="ECO:0007669"/>
    <property type="project" value="InterPro"/>
</dbReference>
<evidence type="ECO:0000313" key="9">
    <source>
        <dbReference type="Proteomes" id="UP000094043"/>
    </source>
</evidence>
<evidence type="ECO:0000259" key="7">
    <source>
        <dbReference type="PROSITE" id="PS50048"/>
    </source>
</evidence>
<keyword evidence="9" id="KW-1185">Reference proteome</keyword>
<dbReference type="InterPro" id="IPR001138">
    <property type="entry name" value="Zn2Cys6_DnaBD"/>
</dbReference>
<dbReference type="AlphaFoldDB" id="A0AAJ8M1C2"/>
<dbReference type="GO" id="GO:0000981">
    <property type="term" value="F:DNA-binding transcription factor activity, RNA polymerase II-specific"/>
    <property type="evidence" value="ECO:0007669"/>
    <property type="project" value="InterPro"/>
</dbReference>
<name>A0AAJ8M1C2_9TREE</name>
<protein>
    <recommendedName>
        <fullName evidence="7">Zn(2)-C6 fungal-type domain-containing protein</fullName>
    </recommendedName>
</protein>
<dbReference type="SMART" id="SM00066">
    <property type="entry name" value="GAL4"/>
    <property type="match status" value="1"/>
</dbReference>
<dbReference type="KEGG" id="cdep:91086904"/>